<reference evidence="1" key="1">
    <citation type="submission" date="2019-04" db="EMBL/GenBank/DDBJ databases">
        <authorList>
            <person name="Melise S."/>
            <person name="Noan J."/>
            <person name="Okalmin O."/>
        </authorList>
    </citation>
    <scope>NUCLEOTIDE SEQUENCE</scope>
    <source>
        <strain evidence="1">FN9</strain>
    </source>
</reference>
<gene>
    <name evidence="1" type="ORF">FUG_LOCUS306158</name>
</gene>
<protein>
    <submittedName>
        <fullName evidence="1">Uncharacterized protein</fullName>
    </submittedName>
</protein>
<organism evidence="1">
    <name type="scientific">Gibberella zeae</name>
    <name type="common">Wheat head blight fungus</name>
    <name type="synonym">Fusarium graminearum</name>
    <dbReference type="NCBI Taxonomy" id="5518"/>
    <lineage>
        <taxon>Eukaryota</taxon>
        <taxon>Fungi</taxon>
        <taxon>Dikarya</taxon>
        <taxon>Ascomycota</taxon>
        <taxon>Pezizomycotina</taxon>
        <taxon>Sordariomycetes</taxon>
        <taxon>Hypocreomycetidae</taxon>
        <taxon>Hypocreales</taxon>
        <taxon>Nectriaceae</taxon>
        <taxon>Fusarium</taxon>
    </lineage>
</organism>
<dbReference type="EMBL" id="CAAKMV010000133">
    <property type="protein sequence ID" value="VIO58382.1"/>
    <property type="molecule type" value="Genomic_DNA"/>
</dbReference>
<dbReference type="AlphaFoldDB" id="A0A4E9DWJ6"/>
<proteinExistence type="predicted"/>
<sequence>MFWRWWVERRRFLRKSLTYQRNSALSAVRLEPARGEGERSSADDRKCVFLSLSPGLSQWRHTEYHSASKQTLAPKKAFATQLSGILVVRLGTRSIGASRQAI</sequence>
<name>A0A4E9DWJ6_GIBZA</name>
<evidence type="ECO:0000313" key="1">
    <source>
        <dbReference type="EMBL" id="VIO58382.1"/>
    </source>
</evidence>
<accession>A0A4E9DWJ6</accession>